<gene>
    <name evidence="2" type="primary">hddC_1</name>
    <name evidence="2" type="ORF">HT99x_00879</name>
</gene>
<sequence>MEEVICMVAIILVGGKHLLNPLIPVAKEPFLYWLTIWLKSQGFTHIVYSAGAQYADKIAAFAQQLASVDPSLCIDVVIESRPLGTGGAAALCAQRFPSPYTLIVNGDSILLSNIRPALQMLKQQPQLDGIIFGTPLINAGRFGTLEVDEQQRLVAFREKQPGKGSINAGVYLLRKELLADMSTDKESSLEYDCFPMWLAQGKSIAVVDNHAPFIDIGTPETLRKAHELVIEYQPVISGQEKIQAASL</sequence>
<dbReference type="EC" id="2.7.7.71" evidence="2"/>
<dbReference type="InterPro" id="IPR005835">
    <property type="entry name" value="NTP_transferase_dom"/>
</dbReference>
<dbReference type="EMBL" id="LKAJ01000002">
    <property type="protein sequence ID" value="KRG22456.1"/>
    <property type="molecule type" value="Genomic_DNA"/>
</dbReference>
<protein>
    <submittedName>
        <fullName evidence="2">D-glycero-alpha-D-manno-heptose 1-phosphate guanylyltransferase</fullName>
        <ecNumber evidence="2">2.7.7.71</ecNumber>
    </submittedName>
</protein>
<dbReference type="InterPro" id="IPR029044">
    <property type="entry name" value="Nucleotide-diphossugar_trans"/>
</dbReference>
<dbReference type="InterPro" id="IPR050486">
    <property type="entry name" value="Mannose-1P_guanyltransferase"/>
</dbReference>
<reference evidence="2" key="1">
    <citation type="submission" date="2015-09" db="EMBL/GenBank/DDBJ databases">
        <title>Draft Genome Sequences of Two Novel Amoeba-resistant Intranuclear Bacteria, Candidatus Berkiella cookevillensis and Candidatus Berkiella aquae.</title>
        <authorList>
            <person name="Mehari Y.T."/>
            <person name="Arivett B.A."/>
            <person name="Farone A.L."/>
            <person name="Gunderson J.H."/>
            <person name="Farone M.B."/>
        </authorList>
    </citation>
    <scope>NUCLEOTIDE SEQUENCE [LARGE SCALE GENOMIC DNA]</scope>
    <source>
        <strain evidence="2">HT99</strain>
    </source>
</reference>
<dbReference type="AlphaFoldDB" id="A0A0Q9Z1L4"/>
<dbReference type="Gene3D" id="3.90.550.10">
    <property type="entry name" value="Spore Coat Polysaccharide Biosynthesis Protein SpsA, Chain A"/>
    <property type="match status" value="1"/>
</dbReference>
<accession>A0A0Q9Z1L4</accession>
<dbReference type="PANTHER" id="PTHR22572">
    <property type="entry name" value="SUGAR-1-PHOSPHATE GUANYL TRANSFERASE"/>
    <property type="match status" value="1"/>
</dbReference>
<dbReference type="GO" id="GO:0016779">
    <property type="term" value="F:nucleotidyltransferase activity"/>
    <property type="evidence" value="ECO:0007669"/>
    <property type="project" value="UniProtKB-KW"/>
</dbReference>
<dbReference type="SUPFAM" id="SSF53448">
    <property type="entry name" value="Nucleotide-diphospho-sugar transferases"/>
    <property type="match status" value="1"/>
</dbReference>
<dbReference type="Pfam" id="PF00483">
    <property type="entry name" value="NTP_transferase"/>
    <property type="match status" value="1"/>
</dbReference>
<organism evidence="2">
    <name type="scientific">Candidatus Berkiella aquae</name>
    <dbReference type="NCBI Taxonomy" id="295108"/>
    <lineage>
        <taxon>Bacteria</taxon>
        <taxon>Pseudomonadati</taxon>
        <taxon>Pseudomonadota</taxon>
        <taxon>Gammaproteobacteria</taxon>
        <taxon>Candidatus Berkiellales</taxon>
        <taxon>Candidatus Berkiellaceae</taxon>
        <taxon>Candidatus Berkiella</taxon>
    </lineage>
</organism>
<comment type="caution">
    <text evidence="2">The sequence shown here is derived from an EMBL/GenBank/DDBJ whole genome shotgun (WGS) entry which is preliminary data.</text>
</comment>
<evidence type="ECO:0000313" key="2">
    <source>
        <dbReference type="EMBL" id="KRG22456.1"/>
    </source>
</evidence>
<feature type="domain" description="Nucleotidyl transferase" evidence="1">
    <location>
        <begin position="18"/>
        <end position="228"/>
    </location>
</feature>
<dbReference type="PATRIC" id="fig|1590043.3.peg.883"/>
<keyword evidence="2" id="KW-0548">Nucleotidyltransferase</keyword>
<dbReference type="STRING" id="295108.HT99x_00879"/>
<proteinExistence type="predicted"/>
<name>A0A0Q9Z1L4_9GAMM</name>
<keyword evidence="2" id="KW-0808">Transferase</keyword>
<evidence type="ECO:0000259" key="1">
    <source>
        <dbReference type="Pfam" id="PF00483"/>
    </source>
</evidence>